<dbReference type="GO" id="GO:0032589">
    <property type="term" value="C:neuron projection membrane"/>
    <property type="evidence" value="ECO:0007669"/>
    <property type="project" value="TreeGrafter"/>
</dbReference>
<dbReference type="InterPro" id="IPR013783">
    <property type="entry name" value="Ig-like_fold"/>
</dbReference>
<proteinExistence type="predicted"/>
<dbReference type="PROSITE" id="PS50835">
    <property type="entry name" value="IG_LIKE"/>
    <property type="match status" value="2"/>
</dbReference>
<dbReference type="Proteomes" id="UP000095280">
    <property type="component" value="Unplaced"/>
</dbReference>
<keyword evidence="1" id="KW-0732">Signal</keyword>
<dbReference type="InterPro" id="IPR007110">
    <property type="entry name" value="Ig-like_dom"/>
</dbReference>
<dbReference type="SMART" id="SM00409">
    <property type="entry name" value="IG"/>
    <property type="match status" value="2"/>
</dbReference>
<dbReference type="WBParaSite" id="maker-uti_cns_0003106-snap-gene-0.4-mRNA-1">
    <property type="protein sequence ID" value="maker-uti_cns_0003106-snap-gene-0.4-mRNA-1"/>
    <property type="gene ID" value="maker-uti_cns_0003106-snap-gene-0.4"/>
</dbReference>
<reference evidence="4" key="1">
    <citation type="submission" date="2016-11" db="UniProtKB">
        <authorList>
            <consortium name="WormBaseParasite"/>
        </authorList>
    </citation>
    <scope>IDENTIFICATION</scope>
</reference>
<feature type="domain" description="Ig-like" evidence="2">
    <location>
        <begin position="38"/>
        <end position="132"/>
    </location>
</feature>
<dbReference type="AlphaFoldDB" id="A0A1I8GTP4"/>
<dbReference type="PANTHER" id="PTHR23279">
    <property type="entry name" value="DEFECTIVE PROBOSCIS EXTENSION RESPONSE DPR -RELATED"/>
    <property type="match status" value="1"/>
</dbReference>
<dbReference type="PANTHER" id="PTHR23279:SF36">
    <property type="entry name" value="DEFECTIVE PROBOSCIS EXTENSION RESPONSE 9, ISOFORM A"/>
    <property type="match status" value="1"/>
</dbReference>
<evidence type="ECO:0000313" key="3">
    <source>
        <dbReference type="Proteomes" id="UP000095280"/>
    </source>
</evidence>
<feature type="domain" description="Ig-like" evidence="2">
    <location>
        <begin position="140"/>
        <end position="241"/>
    </location>
</feature>
<evidence type="ECO:0000256" key="1">
    <source>
        <dbReference type="SAM" id="SignalP"/>
    </source>
</evidence>
<dbReference type="Pfam" id="PF07679">
    <property type="entry name" value="I-set"/>
    <property type="match status" value="1"/>
</dbReference>
<dbReference type="SMART" id="SM00408">
    <property type="entry name" value="IGc2"/>
    <property type="match status" value="1"/>
</dbReference>
<keyword evidence="3" id="KW-1185">Reference proteome</keyword>
<dbReference type="InterPro" id="IPR003598">
    <property type="entry name" value="Ig_sub2"/>
</dbReference>
<name>A0A1I8GTP4_9PLAT</name>
<dbReference type="SUPFAM" id="SSF48726">
    <property type="entry name" value="Immunoglobulin"/>
    <property type="match status" value="1"/>
</dbReference>
<evidence type="ECO:0000313" key="4">
    <source>
        <dbReference type="WBParaSite" id="maker-uti_cns_0003106-snap-gene-0.4-mRNA-1"/>
    </source>
</evidence>
<dbReference type="Gene3D" id="2.60.40.10">
    <property type="entry name" value="Immunoglobulins"/>
    <property type="match status" value="1"/>
</dbReference>
<sequence>MLTSFLIKLLYVLLCAGLAAAQRCPKDGASRNGVCFDPTSVSYKVLAKEGGTAALLCVVRNLGREVVTWMRNDGRDIPLTVDTLLFAADKTRMRLNVSRSAGEWLLIIDRVRLSDAGQYLCQVELKTGVRISADTAVFSGTRYFPLTCTVRFASRDAKALMTAADGGRGSRRLSIEWYHRGIRQTTEPGAVDISLSWEDSDTAVSVLTIDLVQPGHTGEWVCLKRSAEFGATMETATHTLRVLIRDAADLQQSDSPKQAAAPASSSASLSSAGIGKGLSSHSNSANPRLNLAPLTLLLLPVVSLIIANRLAYQP</sequence>
<dbReference type="GO" id="GO:0050808">
    <property type="term" value="P:synapse organization"/>
    <property type="evidence" value="ECO:0007669"/>
    <property type="project" value="TreeGrafter"/>
</dbReference>
<dbReference type="InterPro" id="IPR036179">
    <property type="entry name" value="Ig-like_dom_sf"/>
</dbReference>
<accession>A0A1I8GTP4</accession>
<feature type="signal peptide" evidence="1">
    <location>
        <begin position="1"/>
        <end position="21"/>
    </location>
</feature>
<organism evidence="3 4">
    <name type="scientific">Macrostomum lignano</name>
    <dbReference type="NCBI Taxonomy" id="282301"/>
    <lineage>
        <taxon>Eukaryota</taxon>
        <taxon>Metazoa</taxon>
        <taxon>Spiralia</taxon>
        <taxon>Lophotrochozoa</taxon>
        <taxon>Platyhelminthes</taxon>
        <taxon>Rhabditophora</taxon>
        <taxon>Macrostomorpha</taxon>
        <taxon>Macrostomida</taxon>
        <taxon>Macrostomidae</taxon>
        <taxon>Macrostomum</taxon>
    </lineage>
</organism>
<dbReference type="InterPro" id="IPR037448">
    <property type="entry name" value="Zig-8"/>
</dbReference>
<evidence type="ECO:0000259" key="2">
    <source>
        <dbReference type="PROSITE" id="PS50835"/>
    </source>
</evidence>
<dbReference type="InterPro" id="IPR013098">
    <property type="entry name" value="Ig_I-set"/>
</dbReference>
<dbReference type="CDD" id="cd00096">
    <property type="entry name" value="Ig"/>
    <property type="match status" value="1"/>
</dbReference>
<feature type="chain" id="PRO_5009319659" evidence="1">
    <location>
        <begin position="22"/>
        <end position="314"/>
    </location>
</feature>
<dbReference type="InterPro" id="IPR003599">
    <property type="entry name" value="Ig_sub"/>
</dbReference>
<protein>
    <submittedName>
        <fullName evidence="4">Ig-like domain-containing protein</fullName>
    </submittedName>
</protein>